<reference evidence="3 5" key="1">
    <citation type="journal article" date="2012" name="Nature">
        <title>Algal genomes reveal evolutionary mosaicism and the fate of nucleomorphs.</title>
        <authorList>
            <consortium name="DOE Joint Genome Institute"/>
            <person name="Curtis B.A."/>
            <person name="Tanifuji G."/>
            <person name="Burki F."/>
            <person name="Gruber A."/>
            <person name="Irimia M."/>
            <person name="Maruyama S."/>
            <person name="Arias M.C."/>
            <person name="Ball S.G."/>
            <person name="Gile G.H."/>
            <person name="Hirakawa Y."/>
            <person name="Hopkins J.F."/>
            <person name="Kuo A."/>
            <person name="Rensing S.A."/>
            <person name="Schmutz J."/>
            <person name="Symeonidi A."/>
            <person name="Elias M."/>
            <person name="Eveleigh R.J."/>
            <person name="Herman E.K."/>
            <person name="Klute M.J."/>
            <person name="Nakayama T."/>
            <person name="Obornik M."/>
            <person name="Reyes-Prieto A."/>
            <person name="Armbrust E.V."/>
            <person name="Aves S.J."/>
            <person name="Beiko R.G."/>
            <person name="Coutinho P."/>
            <person name="Dacks J.B."/>
            <person name="Durnford D.G."/>
            <person name="Fast N.M."/>
            <person name="Green B.R."/>
            <person name="Grisdale C.J."/>
            <person name="Hempel F."/>
            <person name="Henrissat B."/>
            <person name="Hoppner M.P."/>
            <person name="Ishida K."/>
            <person name="Kim E."/>
            <person name="Koreny L."/>
            <person name="Kroth P.G."/>
            <person name="Liu Y."/>
            <person name="Malik S.B."/>
            <person name="Maier U.G."/>
            <person name="McRose D."/>
            <person name="Mock T."/>
            <person name="Neilson J.A."/>
            <person name="Onodera N.T."/>
            <person name="Poole A.M."/>
            <person name="Pritham E.J."/>
            <person name="Richards T.A."/>
            <person name="Rocap G."/>
            <person name="Roy S.W."/>
            <person name="Sarai C."/>
            <person name="Schaack S."/>
            <person name="Shirato S."/>
            <person name="Slamovits C.H."/>
            <person name="Spencer D.F."/>
            <person name="Suzuki S."/>
            <person name="Worden A.Z."/>
            <person name="Zauner S."/>
            <person name="Barry K."/>
            <person name="Bell C."/>
            <person name="Bharti A.K."/>
            <person name="Crow J.A."/>
            <person name="Grimwood J."/>
            <person name="Kramer R."/>
            <person name="Lindquist E."/>
            <person name="Lucas S."/>
            <person name="Salamov A."/>
            <person name="McFadden G.I."/>
            <person name="Lane C.E."/>
            <person name="Keeling P.J."/>
            <person name="Gray M.W."/>
            <person name="Grigoriev I.V."/>
            <person name="Archibald J.M."/>
        </authorList>
    </citation>
    <scope>NUCLEOTIDE SEQUENCE</scope>
    <source>
        <strain evidence="3 5">CCMP2712</strain>
    </source>
</reference>
<keyword evidence="2" id="KW-0472">Membrane</keyword>
<dbReference type="PANTHER" id="PTHR24023:SF1082">
    <property type="entry name" value="COLLAGEN TRIPLE HELIX REPEAT"/>
    <property type="match status" value="1"/>
</dbReference>
<protein>
    <submittedName>
        <fullName evidence="3 4">Uncharacterized protein</fullName>
    </submittedName>
</protein>
<dbReference type="InterPro" id="IPR050149">
    <property type="entry name" value="Collagen_superfamily"/>
</dbReference>
<feature type="region of interest" description="Disordered" evidence="1">
    <location>
        <begin position="136"/>
        <end position="188"/>
    </location>
</feature>
<dbReference type="GO" id="GO:0030020">
    <property type="term" value="F:extracellular matrix structural constituent conferring tensile strength"/>
    <property type="evidence" value="ECO:0007669"/>
    <property type="project" value="TreeGrafter"/>
</dbReference>
<proteinExistence type="predicted"/>
<feature type="compositionally biased region" description="Gly residues" evidence="1">
    <location>
        <begin position="173"/>
        <end position="182"/>
    </location>
</feature>
<name>L1JHJ5_GUITC</name>
<gene>
    <name evidence="3" type="ORF">GUITHDRAFT_137156</name>
</gene>
<dbReference type="PANTHER" id="PTHR24023">
    <property type="entry name" value="COLLAGEN ALPHA"/>
    <property type="match status" value="1"/>
</dbReference>
<keyword evidence="2" id="KW-1133">Transmembrane helix</keyword>
<dbReference type="GO" id="GO:0030198">
    <property type="term" value="P:extracellular matrix organization"/>
    <property type="evidence" value="ECO:0007669"/>
    <property type="project" value="TreeGrafter"/>
</dbReference>
<dbReference type="Pfam" id="PF01391">
    <property type="entry name" value="Collagen"/>
    <property type="match status" value="1"/>
</dbReference>
<reference evidence="5" key="2">
    <citation type="submission" date="2012-11" db="EMBL/GenBank/DDBJ databases">
        <authorList>
            <person name="Kuo A."/>
            <person name="Curtis B.A."/>
            <person name="Tanifuji G."/>
            <person name="Burki F."/>
            <person name="Gruber A."/>
            <person name="Irimia M."/>
            <person name="Maruyama S."/>
            <person name="Arias M.C."/>
            <person name="Ball S.G."/>
            <person name="Gile G.H."/>
            <person name="Hirakawa Y."/>
            <person name="Hopkins J.F."/>
            <person name="Rensing S.A."/>
            <person name="Schmutz J."/>
            <person name="Symeonidi A."/>
            <person name="Elias M."/>
            <person name="Eveleigh R.J."/>
            <person name="Herman E.K."/>
            <person name="Klute M.J."/>
            <person name="Nakayama T."/>
            <person name="Obornik M."/>
            <person name="Reyes-Prieto A."/>
            <person name="Armbrust E.V."/>
            <person name="Aves S.J."/>
            <person name="Beiko R.G."/>
            <person name="Coutinho P."/>
            <person name="Dacks J.B."/>
            <person name="Durnford D.G."/>
            <person name="Fast N.M."/>
            <person name="Green B.R."/>
            <person name="Grisdale C."/>
            <person name="Hempe F."/>
            <person name="Henrissat B."/>
            <person name="Hoppner M.P."/>
            <person name="Ishida K.-I."/>
            <person name="Kim E."/>
            <person name="Koreny L."/>
            <person name="Kroth P.G."/>
            <person name="Liu Y."/>
            <person name="Malik S.-B."/>
            <person name="Maier U.G."/>
            <person name="McRose D."/>
            <person name="Mock T."/>
            <person name="Neilson J.A."/>
            <person name="Onodera N.T."/>
            <person name="Poole A.M."/>
            <person name="Pritham E.J."/>
            <person name="Richards T.A."/>
            <person name="Rocap G."/>
            <person name="Roy S.W."/>
            <person name="Sarai C."/>
            <person name="Schaack S."/>
            <person name="Shirato S."/>
            <person name="Slamovits C.H."/>
            <person name="Spencer D.F."/>
            <person name="Suzuki S."/>
            <person name="Worden A.Z."/>
            <person name="Zauner S."/>
            <person name="Barry K."/>
            <person name="Bell C."/>
            <person name="Bharti A.K."/>
            <person name="Crow J.A."/>
            <person name="Grimwood J."/>
            <person name="Kramer R."/>
            <person name="Lindquist E."/>
            <person name="Lucas S."/>
            <person name="Salamov A."/>
            <person name="McFadden G.I."/>
            <person name="Lane C.E."/>
            <person name="Keeling P.J."/>
            <person name="Gray M.W."/>
            <person name="Grigoriev I.V."/>
            <person name="Archibald J.M."/>
        </authorList>
    </citation>
    <scope>NUCLEOTIDE SEQUENCE</scope>
    <source>
        <strain evidence="5">CCMP2712</strain>
    </source>
</reference>
<organism evidence="3">
    <name type="scientific">Guillardia theta (strain CCMP2712)</name>
    <name type="common">Cryptophyte</name>
    <dbReference type="NCBI Taxonomy" id="905079"/>
    <lineage>
        <taxon>Eukaryota</taxon>
        <taxon>Cryptophyceae</taxon>
        <taxon>Pyrenomonadales</taxon>
        <taxon>Geminigeraceae</taxon>
        <taxon>Guillardia</taxon>
    </lineage>
</organism>
<evidence type="ECO:0000313" key="3">
    <source>
        <dbReference type="EMBL" id="EKX47767.1"/>
    </source>
</evidence>
<evidence type="ECO:0000313" key="4">
    <source>
        <dbReference type="EnsemblProtists" id="EKX47767"/>
    </source>
</evidence>
<accession>L1JHJ5</accession>
<dbReference type="InterPro" id="IPR008160">
    <property type="entry name" value="Collagen"/>
</dbReference>
<dbReference type="KEGG" id="gtt:GUITHDRAFT_137156"/>
<keyword evidence="5" id="KW-1185">Reference proteome</keyword>
<evidence type="ECO:0000313" key="5">
    <source>
        <dbReference type="Proteomes" id="UP000011087"/>
    </source>
</evidence>
<dbReference type="RefSeq" id="XP_005834747.1">
    <property type="nucleotide sequence ID" value="XM_005834690.1"/>
</dbReference>
<evidence type="ECO:0000256" key="1">
    <source>
        <dbReference type="SAM" id="MobiDB-lite"/>
    </source>
</evidence>
<dbReference type="GeneID" id="17304406"/>
<dbReference type="Proteomes" id="UP000011087">
    <property type="component" value="Unassembled WGS sequence"/>
</dbReference>
<sequence>MGRVSEPLMGQDKENERKAKKQTLPFIFLVTSLFLVGIACAFMISWDRSWSDRSIEVLQSFDPDNLYKYNKIEDYDHPNRIDKYNCLFSGCDESEDKGLVSKVQKLSKALTKLMKMQDKFKQQLDKPTKSMIEVAQGEPGRRGPRGYRGAVGPQGYPGDTGPQGRAGVMGNPGLPGGMGPRGPRGRECRGSRALQALEDGKAGRDPAERQGPQAIKERTALLVSQACEGLQVAMASPCKDHRDPGESVECEGRRVRLVLSASEVSKGLQGSSYTERLFGISNIYDPTATGFRLYLYTQTGHISLWGWYANAWRYKVRWCGVGKSNGPRVPTGCCGTDSAYWYNGWTWDKTLNAKACDIRGSKTTWITAVEGFRQSGIQKLTGMSAGTVNGASSYYVAISLAYSSNSYWGQPWNVYGWSNWRLRKGQSDALEPRFCLFGDSFPTGDMRLLQHEIRQDEFPCQGMRLIEENVVKTNKAQICCGTSDSTWKVMNGYLMKDVDTTSCNFDDSNAKVIYMTSLGGDNNIELVTGAAAYSKSNKNGFTVHLASLYSNQQNYAKRYNWKIEWCGIASRLAPDLLPALILWGAAYLQVKVKEHLDALMRERLKGLELQGVTVKSATRSIKQTCASPRD</sequence>
<evidence type="ECO:0000256" key="2">
    <source>
        <dbReference type="SAM" id="Phobius"/>
    </source>
</evidence>
<dbReference type="AlphaFoldDB" id="L1JHJ5"/>
<dbReference type="PaxDb" id="55529-EKX47767"/>
<dbReference type="EnsemblProtists" id="EKX47767">
    <property type="protein sequence ID" value="EKX47767"/>
    <property type="gene ID" value="GUITHDRAFT_137156"/>
</dbReference>
<dbReference type="EMBL" id="JH992988">
    <property type="protein sequence ID" value="EKX47767.1"/>
    <property type="molecule type" value="Genomic_DNA"/>
</dbReference>
<keyword evidence="2" id="KW-0812">Transmembrane</keyword>
<dbReference type="HOGENOM" id="CLU_448687_0_0_1"/>
<feature type="transmembrane region" description="Helical" evidence="2">
    <location>
        <begin position="26"/>
        <end position="46"/>
    </location>
</feature>
<dbReference type="GO" id="GO:0031012">
    <property type="term" value="C:extracellular matrix"/>
    <property type="evidence" value="ECO:0007669"/>
    <property type="project" value="TreeGrafter"/>
</dbReference>
<dbReference type="STRING" id="905079.L1JHJ5"/>
<reference evidence="4" key="3">
    <citation type="submission" date="2015-06" db="UniProtKB">
        <authorList>
            <consortium name="EnsemblProtists"/>
        </authorList>
    </citation>
    <scope>IDENTIFICATION</scope>
</reference>
<dbReference type="GO" id="GO:0005615">
    <property type="term" value="C:extracellular space"/>
    <property type="evidence" value="ECO:0007669"/>
    <property type="project" value="TreeGrafter"/>
</dbReference>